<evidence type="ECO:0000256" key="5">
    <source>
        <dbReference type="ARBA" id="ARBA00023295"/>
    </source>
</evidence>
<dbReference type="STRING" id="2074.BG845_06072"/>
<keyword evidence="4 6" id="KW-0456">Lyase</keyword>
<keyword evidence="3 6" id="KW-0464">Manganese</keyword>
<proteinExistence type="inferred from homology"/>
<dbReference type="SUPFAM" id="SSF110581">
    <property type="entry name" value="Indigoidine synthase A-like"/>
    <property type="match status" value="1"/>
</dbReference>
<name>A0A1Y2MJH3_PSEAH</name>
<accession>A0A1Y2MJH3</accession>
<dbReference type="GO" id="GO:0046113">
    <property type="term" value="P:nucleobase catabolic process"/>
    <property type="evidence" value="ECO:0007669"/>
    <property type="project" value="UniProtKB-UniRule"/>
</dbReference>
<keyword evidence="5 6" id="KW-0326">Glycosidase</keyword>
<dbReference type="InterPro" id="IPR007342">
    <property type="entry name" value="PsuG"/>
</dbReference>
<reference evidence="7 8" key="1">
    <citation type="submission" date="2016-09" db="EMBL/GenBank/DDBJ databases">
        <title>Pseudonocardia autotrophica DSM535, a candidate organism with high potential of specific P450 cytochromes.</title>
        <authorList>
            <person name="Grumaz C."/>
            <person name="Vainshtein Y."/>
            <person name="Kirstahler P."/>
            <person name="Sohn K."/>
        </authorList>
    </citation>
    <scope>NUCLEOTIDE SEQUENCE [LARGE SCALE GENOMIC DNA]</scope>
    <source>
        <strain evidence="7 8">DSM 535</strain>
    </source>
</reference>
<dbReference type="HAMAP" id="MF_01876">
    <property type="entry name" value="PsiMP_glycosidase"/>
    <property type="match status" value="1"/>
</dbReference>
<keyword evidence="1 6" id="KW-0479">Metal-binding</keyword>
<feature type="binding site" evidence="6">
    <location>
        <begin position="152"/>
        <end position="154"/>
    </location>
    <ligand>
        <name>substrate</name>
    </ligand>
</feature>
<dbReference type="GO" id="GO:0046872">
    <property type="term" value="F:metal ion binding"/>
    <property type="evidence" value="ECO:0007669"/>
    <property type="project" value="UniProtKB-KW"/>
</dbReference>
<evidence type="ECO:0000313" key="7">
    <source>
        <dbReference type="EMBL" id="OSY35436.1"/>
    </source>
</evidence>
<feature type="active site" description="Proton donor" evidence="6">
    <location>
        <position position="37"/>
    </location>
</feature>
<dbReference type="PANTHER" id="PTHR42909:SF1">
    <property type="entry name" value="CARBOHYDRATE KINASE PFKB DOMAIN-CONTAINING PROTEIN"/>
    <property type="match status" value="1"/>
</dbReference>
<evidence type="ECO:0000256" key="3">
    <source>
        <dbReference type="ARBA" id="ARBA00023211"/>
    </source>
</evidence>
<dbReference type="Proteomes" id="UP000194360">
    <property type="component" value="Unassembled WGS sequence"/>
</dbReference>
<keyword evidence="8" id="KW-1185">Reference proteome</keyword>
<comment type="caution">
    <text evidence="7">The sequence shown here is derived from an EMBL/GenBank/DDBJ whole genome shotgun (WGS) entry which is preliminary data.</text>
</comment>
<feature type="active site" description="Nucleophile" evidence="6">
    <location>
        <position position="171"/>
    </location>
</feature>
<dbReference type="EC" id="4.2.1.70" evidence="6"/>
<dbReference type="Gene3D" id="3.40.1790.10">
    <property type="entry name" value="Indigoidine synthase domain"/>
    <property type="match status" value="1"/>
</dbReference>
<sequence>MRGSDRPRSRSLLSIAMRIADEVSRALAAGRPVLACESTIVTHGLPRPRNLQVAREAEALVRSLGAVPATIGVLDGEAVVGLSGAELERLASATGAAKLSARDLPVAAATGLCGGTTVAATAHLAHRAGIRVFATGGLGGVHRGASATFDESADLPALARLPIVVVSAGVKSVLDIPATLERLETLGIPVAGYRTDAFPGFYVADSGHPVTQRVESPEQVATAWRAARELGLDAALLVANPVPVEHQLPPAEHDAALADALAALDATGITGQDATPFLLQRVRDATGDRSLEVNVAVYRNNMTLGARIAAALAG</sequence>
<protein>
    <recommendedName>
        <fullName evidence="6">Pseudouridine-5'-phosphate glycosidase</fullName>
        <shortName evidence="6">PsiMP glycosidase</shortName>
        <ecNumber evidence="6">4.2.1.70</ecNumber>
    </recommendedName>
</protein>
<gene>
    <name evidence="6 7" type="primary">psuG</name>
    <name evidence="7" type="ORF">BG845_06072</name>
</gene>
<evidence type="ECO:0000256" key="1">
    <source>
        <dbReference type="ARBA" id="ARBA00022723"/>
    </source>
</evidence>
<dbReference type="EMBL" id="MIGB01000052">
    <property type="protein sequence ID" value="OSY35436.1"/>
    <property type="molecule type" value="Genomic_DNA"/>
</dbReference>
<comment type="similarity">
    <text evidence="6">Belongs to the pseudouridine-5'-phosphate glycosidase family.</text>
</comment>
<dbReference type="InterPro" id="IPR022830">
    <property type="entry name" value="Indigdn_synthA-like"/>
</dbReference>
<organism evidence="7 8">
    <name type="scientific">Pseudonocardia autotrophica</name>
    <name type="common">Amycolata autotrophica</name>
    <name type="synonym">Nocardia autotrophica</name>
    <dbReference type="NCBI Taxonomy" id="2074"/>
    <lineage>
        <taxon>Bacteria</taxon>
        <taxon>Bacillati</taxon>
        <taxon>Actinomycetota</taxon>
        <taxon>Actinomycetes</taxon>
        <taxon>Pseudonocardiales</taxon>
        <taxon>Pseudonocardiaceae</taxon>
        <taxon>Pseudonocardia</taxon>
    </lineage>
</organism>
<evidence type="ECO:0000256" key="4">
    <source>
        <dbReference type="ARBA" id="ARBA00023239"/>
    </source>
</evidence>
<feature type="binding site" evidence="6">
    <location>
        <position position="98"/>
    </location>
    <ligand>
        <name>substrate</name>
    </ligand>
</feature>
<feature type="binding site" evidence="6">
    <location>
        <position position="118"/>
    </location>
    <ligand>
        <name>substrate</name>
    </ligand>
</feature>
<evidence type="ECO:0000256" key="2">
    <source>
        <dbReference type="ARBA" id="ARBA00022801"/>
    </source>
</evidence>
<dbReference type="GO" id="GO:0016798">
    <property type="term" value="F:hydrolase activity, acting on glycosyl bonds"/>
    <property type="evidence" value="ECO:0007669"/>
    <property type="project" value="UniProtKB-KW"/>
</dbReference>
<comment type="function">
    <text evidence="6">Catalyzes the reversible cleavage of pseudouridine 5'-phosphate (PsiMP) to ribose 5-phosphate and uracil. Functions biologically in the cleavage direction, as part of a pseudouridine degradation pathway.</text>
</comment>
<dbReference type="GO" id="GO:0004730">
    <property type="term" value="F:pseudouridylate synthase activity"/>
    <property type="evidence" value="ECO:0007669"/>
    <property type="project" value="UniProtKB-UniRule"/>
</dbReference>
<keyword evidence="2 6" id="KW-0378">Hydrolase</keyword>
<dbReference type="PANTHER" id="PTHR42909">
    <property type="entry name" value="ZGC:136858"/>
    <property type="match status" value="1"/>
</dbReference>
<comment type="subunit">
    <text evidence="6">Homotrimer.</text>
</comment>
<dbReference type="GO" id="GO:0005737">
    <property type="term" value="C:cytoplasm"/>
    <property type="evidence" value="ECO:0007669"/>
    <property type="project" value="TreeGrafter"/>
</dbReference>
<dbReference type="Pfam" id="PF04227">
    <property type="entry name" value="Indigoidine_A"/>
    <property type="match status" value="1"/>
</dbReference>
<dbReference type="AlphaFoldDB" id="A0A1Y2MJH3"/>
<comment type="cofactor">
    <cofactor evidence="6">
        <name>Mn(2+)</name>
        <dbReference type="ChEBI" id="CHEBI:29035"/>
    </cofactor>
    <text evidence="6">Binds 1 Mn(2+) ion per subunit.</text>
</comment>
<feature type="binding site" evidence="6">
    <location>
        <position position="150"/>
    </location>
    <ligand>
        <name>Mn(2+)</name>
        <dbReference type="ChEBI" id="CHEBI:29035"/>
    </ligand>
</feature>
<evidence type="ECO:0000313" key="8">
    <source>
        <dbReference type="Proteomes" id="UP000194360"/>
    </source>
</evidence>
<evidence type="ECO:0000256" key="6">
    <source>
        <dbReference type="HAMAP-Rule" id="MF_01876"/>
    </source>
</evidence>
<comment type="catalytic activity">
    <reaction evidence="6">
        <text>D-ribose 5-phosphate + uracil = psi-UMP + H2O</text>
        <dbReference type="Rhea" id="RHEA:18337"/>
        <dbReference type="ChEBI" id="CHEBI:15377"/>
        <dbReference type="ChEBI" id="CHEBI:17568"/>
        <dbReference type="ChEBI" id="CHEBI:58380"/>
        <dbReference type="ChEBI" id="CHEBI:78346"/>
        <dbReference type="EC" id="4.2.1.70"/>
    </reaction>
</comment>